<sequence length="125" mass="13870">MTMKYGLSQMVATAVAGVALLTAAPFVYAQDAYEQWRELIAEFEQTDLSQKDFCEPRGINPAYFSQRRLELQREAEDNDTGFALAVSQPATSQQTLQLCIGQAKLVLPLSVSPRWVAQLVKELSA</sequence>
<keyword evidence="1" id="KW-0732">Signal</keyword>
<gene>
    <name evidence="2" type="ORF">CWE11_11125</name>
</gene>
<protein>
    <submittedName>
        <fullName evidence="2">Uncharacterized protein</fullName>
    </submittedName>
</protein>
<dbReference type="OrthoDB" id="5769209at2"/>
<accession>A0A432WB87</accession>
<dbReference type="Proteomes" id="UP000288405">
    <property type="component" value="Unassembled WGS sequence"/>
</dbReference>
<feature type="chain" id="PRO_5019094457" evidence="1">
    <location>
        <begin position="30"/>
        <end position="125"/>
    </location>
</feature>
<organism evidence="2 3">
    <name type="scientific">Aliidiomarina sanyensis</name>
    <dbReference type="NCBI Taxonomy" id="1249555"/>
    <lineage>
        <taxon>Bacteria</taxon>
        <taxon>Pseudomonadati</taxon>
        <taxon>Pseudomonadota</taxon>
        <taxon>Gammaproteobacteria</taxon>
        <taxon>Alteromonadales</taxon>
        <taxon>Idiomarinaceae</taxon>
        <taxon>Aliidiomarina</taxon>
    </lineage>
</organism>
<evidence type="ECO:0000313" key="3">
    <source>
        <dbReference type="Proteomes" id="UP000288405"/>
    </source>
</evidence>
<evidence type="ECO:0000256" key="1">
    <source>
        <dbReference type="SAM" id="SignalP"/>
    </source>
</evidence>
<dbReference type="NCBIfam" id="NF047593">
    <property type="entry name" value="IS66_ISAeme5_TnpA"/>
    <property type="match status" value="1"/>
</dbReference>
<dbReference type="AlphaFoldDB" id="A0A432WB87"/>
<comment type="caution">
    <text evidence="2">The sequence shown here is derived from an EMBL/GenBank/DDBJ whole genome shotgun (WGS) entry which is preliminary data.</text>
</comment>
<reference evidence="2 3" key="1">
    <citation type="journal article" date="2011" name="Front. Microbiol.">
        <title>Genomic signatures of strain selection and enhancement in Bacillus atrophaeus var. globigii, a historical biowarfare simulant.</title>
        <authorList>
            <person name="Gibbons H.S."/>
            <person name="Broomall S.M."/>
            <person name="McNew L.A."/>
            <person name="Daligault H."/>
            <person name="Chapman C."/>
            <person name="Bruce D."/>
            <person name="Karavis M."/>
            <person name="Krepps M."/>
            <person name="McGregor P.A."/>
            <person name="Hong C."/>
            <person name="Park K.H."/>
            <person name="Akmal A."/>
            <person name="Feldman A."/>
            <person name="Lin J.S."/>
            <person name="Chang W.E."/>
            <person name="Higgs B.W."/>
            <person name="Demirev P."/>
            <person name="Lindquist J."/>
            <person name="Liem A."/>
            <person name="Fochler E."/>
            <person name="Read T.D."/>
            <person name="Tapia R."/>
            <person name="Johnson S."/>
            <person name="Bishop-Lilly K.A."/>
            <person name="Detter C."/>
            <person name="Han C."/>
            <person name="Sozhamannan S."/>
            <person name="Rosenzweig C.N."/>
            <person name="Skowronski E.W."/>
        </authorList>
    </citation>
    <scope>NUCLEOTIDE SEQUENCE [LARGE SCALE GENOMIC DNA]</scope>
    <source>
        <strain evidence="2 3">GYP-17</strain>
    </source>
</reference>
<dbReference type="EMBL" id="PIPM01000017">
    <property type="protein sequence ID" value="RUO27980.1"/>
    <property type="molecule type" value="Genomic_DNA"/>
</dbReference>
<proteinExistence type="predicted"/>
<feature type="signal peptide" evidence="1">
    <location>
        <begin position="1"/>
        <end position="29"/>
    </location>
</feature>
<dbReference type="RefSeq" id="WP_126777703.1">
    <property type="nucleotide sequence ID" value="NZ_PIPM01000017.1"/>
</dbReference>
<name>A0A432WB87_9GAMM</name>
<evidence type="ECO:0000313" key="2">
    <source>
        <dbReference type="EMBL" id="RUO27980.1"/>
    </source>
</evidence>
<keyword evidence="3" id="KW-1185">Reference proteome</keyword>